<accession>A0A1T4KCH2</accession>
<dbReference type="SUPFAM" id="SSF54665">
    <property type="entry name" value="CO dehydrogenase molybdoprotein N-domain-like"/>
    <property type="match status" value="1"/>
</dbReference>
<feature type="domain" description="Aldehyde oxidase/xanthine dehydrogenase a/b hammerhead" evidence="4">
    <location>
        <begin position="21"/>
        <end position="119"/>
    </location>
</feature>
<reference evidence="5 6" key="1">
    <citation type="submission" date="2017-02" db="EMBL/GenBank/DDBJ databases">
        <authorList>
            <person name="Peterson S.W."/>
        </authorList>
    </citation>
    <scope>NUCLEOTIDE SEQUENCE [LARGE SCALE GENOMIC DNA]</scope>
    <source>
        <strain evidence="5 6">ATCC BAA-908</strain>
    </source>
</reference>
<proteinExistence type="predicted"/>
<dbReference type="InterPro" id="IPR000674">
    <property type="entry name" value="Ald_Oxase/Xan_DH_a/b"/>
</dbReference>
<evidence type="ECO:0000256" key="3">
    <source>
        <dbReference type="SAM" id="MobiDB-lite"/>
    </source>
</evidence>
<dbReference type="Pfam" id="PF02738">
    <property type="entry name" value="MoCoBD_1"/>
    <property type="match status" value="1"/>
</dbReference>
<dbReference type="PANTHER" id="PTHR11908">
    <property type="entry name" value="XANTHINE DEHYDROGENASE"/>
    <property type="match status" value="1"/>
</dbReference>
<dbReference type="InterPro" id="IPR016208">
    <property type="entry name" value="Ald_Oxase/xanthine_DH-like"/>
</dbReference>
<name>A0A1T4KCH2_TREPO</name>
<evidence type="ECO:0000256" key="1">
    <source>
        <dbReference type="ARBA" id="ARBA00022505"/>
    </source>
</evidence>
<dbReference type="PANTHER" id="PTHR11908:SF132">
    <property type="entry name" value="ALDEHYDE OXIDASE 1-RELATED"/>
    <property type="match status" value="1"/>
</dbReference>
<dbReference type="InterPro" id="IPR037165">
    <property type="entry name" value="AldOxase/xan_DH_Mopterin-bd_sf"/>
</dbReference>
<dbReference type="InterPro" id="IPR046867">
    <property type="entry name" value="AldOxase/xan_DH_MoCoBD2"/>
</dbReference>
<dbReference type="SMART" id="SM01008">
    <property type="entry name" value="Ald_Xan_dh_C"/>
    <property type="match status" value="1"/>
</dbReference>
<evidence type="ECO:0000256" key="2">
    <source>
        <dbReference type="ARBA" id="ARBA00023002"/>
    </source>
</evidence>
<dbReference type="STRING" id="261392.SAMN02745149_01125"/>
<dbReference type="Gene3D" id="3.90.1170.50">
    <property type="entry name" value="Aldehyde oxidase/xanthine dehydrogenase, a/b hammerhead"/>
    <property type="match status" value="1"/>
</dbReference>
<keyword evidence="2" id="KW-0560">Oxidoreductase</keyword>
<feature type="compositionally biased region" description="Low complexity" evidence="3">
    <location>
        <begin position="787"/>
        <end position="798"/>
    </location>
</feature>
<dbReference type="GO" id="GO:0005506">
    <property type="term" value="F:iron ion binding"/>
    <property type="evidence" value="ECO:0007669"/>
    <property type="project" value="InterPro"/>
</dbReference>
<protein>
    <submittedName>
        <fullName evidence="5">CO or xanthine dehydrogenase, Mo-binding subunit</fullName>
    </submittedName>
</protein>
<dbReference type="SUPFAM" id="SSF56003">
    <property type="entry name" value="Molybdenum cofactor-binding domain"/>
    <property type="match status" value="1"/>
</dbReference>
<evidence type="ECO:0000259" key="4">
    <source>
        <dbReference type="SMART" id="SM01008"/>
    </source>
</evidence>
<evidence type="ECO:0000313" key="5">
    <source>
        <dbReference type="EMBL" id="SJZ40148.1"/>
    </source>
</evidence>
<keyword evidence="6" id="KW-1185">Reference proteome</keyword>
<dbReference type="OrthoDB" id="9759099at2"/>
<dbReference type="Pfam" id="PF20256">
    <property type="entry name" value="MoCoBD_2"/>
    <property type="match status" value="1"/>
</dbReference>
<organism evidence="5 6">
    <name type="scientific">Treponema porcinum</name>
    <dbReference type="NCBI Taxonomy" id="261392"/>
    <lineage>
        <taxon>Bacteria</taxon>
        <taxon>Pseudomonadati</taxon>
        <taxon>Spirochaetota</taxon>
        <taxon>Spirochaetia</taxon>
        <taxon>Spirochaetales</taxon>
        <taxon>Treponemataceae</taxon>
        <taxon>Treponema</taxon>
    </lineage>
</organism>
<evidence type="ECO:0000313" key="6">
    <source>
        <dbReference type="Proteomes" id="UP000190423"/>
    </source>
</evidence>
<gene>
    <name evidence="5" type="ORF">SAMN02745149_01125</name>
</gene>
<keyword evidence="1" id="KW-0500">Molybdenum</keyword>
<dbReference type="InterPro" id="IPR008274">
    <property type="entry name" value="AldOxase/xan_DH_MoCoBD1"/>
</dbReference>
<dbReference type="GO" id="GO:0016491">
    <property type="term" value="F:oxidoreductase activity"/>
    <property type="evidence" value="ECO:0007669"/>
    <property type="project" value="UniProtKB-KW"/>
</dbReference>
<dbReference type="InterPro" id="IPR036856">
    <property type="entry name" value="Ald_Oxase/Xan_DH_a/b_sf"/>
</dbReference>
<sequence length="798" mass="89511">MSERKTKRIKKLRKSYILKDFLIDCTKNSMYYGALVRSPSSFGKITNIGITSLPEGYYLYTARDIPGENVIHTLDTDTQIFCTEEVHYAGEPVGILVGPDIQKVRKLASEIQLTFDISTIENVAKNLSRIYKRPFLELPGYVTDKDSAIADIVDDLNILPSLDSLPAPTEKSSYTAPEQITKVIESITPHRTESAVLAKREIRTGFFENVRDEKETDSFFKNADFYVSDVWTNREKSPVWIETSGALSYMEGSTLNVLSTTQWPAHLQKTLSNALNIDENRIEIRKTLSQSKNFNGTWRTTTLAVQSALAAVLSDHPVKLLLTRKEQELFNAPGISVTITQRSAVDKEGHIKAMQVFIEGDAGYTNPFAKEIADRLSIACANFYCPENLYICTTIKNSPNPPTSISLETIDSGAFFAVENHLNHIAHLTGIHPDELRFINMNNEKSIFKYKNIKYEEAVKAVVQASDFSRKYATFRLTTHYDGLQNGRIFTSLPKRGIAMTCAYEGAYFYGTTLSVSEQKMEVTLELDGSVTINSPIPSDSIAEIWKKIVSENLQIDVSNITITADENSSQFDENSLPESLSSNVSLMTTLLKRCCGEIQKKRFLNPLPITAKKSPTPAMKRQWNREKFSGYPFYSTSFGTAIVEVEIHPYTYKQKINGIWIAIDCGEILSFKAAENTVKLSIRQELEHLTEDDSISCDMIKIYFIQSSNPPCQLGSLIHNLIPAAFASATSQAISEVISEVPCTDEQIFTLLEKQRQLDATLEYKESAEAGELTETENKAEEQEENAGNQAQTEEQQ</sequence>
<dbReference type="EMBL" id="FUWG01000007">
    <property type="protein sequence ID" value="SJZ40148.1"/>
    <property type="molecule type" value="Genomic_DNA"/>
</dbReference>
<feature type="region of interest" description="Disordered" evidence="3">
    <location>
        <begin position="764"/>
        <end position="798"/>
    </location>
</feature>
<dbReference type="Pfam" id="PF01315">
    <property type="entry name" value="Ald_Xan_dh_C"/>
    <property type="match status" value="1"/>
</dbReference>
<dbReference type="AlphaFoldDB" id="A0A1T4KCH2"/>
<dbReference type="GeneID" id="78316423"/>
<dbReference type="RefSeq" id="WP_078933037.1">
    <property type="nucleotide sequence ID" value="NZ_FUWG01000007.1"/>
</dbReference>
<dbReference type="Gene3D" id="3.30.365.10">
    <property type="entry name" value="Aldehyde oxidase/xanthine dehydrogenase, molybdopterin binding domain"/>
    <property type="match status" value="5"/>
</dbReference>
<dbReference type="Proteomes" id="UP000190423">
    <property type="component" value="Unassembled WGS sequence"/>
</dbReference>